<gene>
    <name evidence="2" type="ORF">FHK82_03400</name>
</gene>
<feature type="transmembrane region" description="Helical" evidence="1">
    <location>
        <begin position="383"/>
        <end position="408"/>
    </location>
</feature>
<feature type="transmembrane region" description="Helical" evidence="1">
    <location>
        <begin position="429"/>
        <end position="449"/>
    </location>
</feature>
<protein>
    <submittedName>
        <fullName evidence="2">Efflux RND transporter permease subunit</fullName>
    </submittedName>
</protein>
<dbReference type="GO" id="GO:0042910">
    <property type="term" value="F:xenobiotic transmembrane transporter activity"/>
    <property type="evidence" value="ECO:0007669"/>
    <property type="project" value="TreeGrafter"/>
</dbReference>
<dbReference type="Gene3D" id="3.30.2090.10">
    <property type="entry name" value="Multidrug efflux transporter AcrB TolC docking domain, DN and DC subdomains"/>
    <property type="match status" value="2"/>
</dbReference>
<proteinExistence type="predicted"/>
<evidence type="ECO:0000313" key="3">
    <source>
        <dbReference type="Proteomes" id="UP000317355"/>
    </source>
</evidence>
<sequence length="1030" mass="111725">MNLARASVRRPVFTSMLALIVVVLGSVALSRLQIDLLPSIELPTLTVRTEYEGADPIVMERLVTQIVEEIVATVPGVEEMSSTSYEGNSRVRVSFSWGTDIDNAAINVQSTLADEASELPDDIVGPRISKFDVDSYPVVILGISSKLDPVELTQIVEQQIRYRFSRVPGVAQVDPWGGFSREVRVELDPVKLNALGLPLNDMLSTIRDANLDLPAGKIEQGRYQVTLRAPAEYIDLEQIRNTVVAQRAGAVISLGQIAKVRDTYEKPTRIIRVNGEQGLRVAIRKQSGANTVEVAQRVLAEVAAVNLAFPQIHITPVINQGNFIERAISNVANSVLYGGSLAVLVLLFFLRNLRSTLVISLAIPISMLATFGLLYFGGFTLNLMTLGGLALGVGMMVDSSVVVLENIARRQQEQEEPSAVAAVNGTGEVASAVIAGTVTTLVIFLPLIFVRGVSGVLFKELAYVVMFSLFCSLLVSLSLVPMLSSRLLKKHPVANSDGWRSRLAARAGAGFEAMENGYRDMLKRVLNQRLVTIVSALIIFIASLFLAPLLGTEFMPPSDEGEVRISGEMEVGTRLDMIDQQTRLMEEIVYSAVPESVSSVVSVVTSGSRGSSKAMGEIRLSLLPATQRSRSNQDIANDLRHRLENQIPGMKIRVRAPQGQFLLERLLASVEGVTVEVRGFDLDNLALLAQQVSSAIADVPGVTDIELSREAGIPQQEIHVKRDKISDLGLSVRDVTEVIETAVAGSKAGEFRVEGDAYRILVQLEDAEKRSLDEIMDLTIRTPSDEMVVLRNLVDTERGEGPATIERKDQQRLITITANVADRDLGSVAAEIRTRLNQIPRPMGYDLLISGNFKEQQQAFGELLISLLLALLLVYMVLASQYESLGDPLVVMLSVPMAAIGVLVTLFLTNTTLNLQSAIGCIMLGGIVVNNAILLVDQAGQLRRSGLDTDTALAEAGRRRLRPVLMTTLTTILALLPLAFGIGEGADAQAPMARAVIGGLSVSTLITLVLIPAVYSLFHRRPMTSVHVTE</sequence>
<feature type="transmembrane region" description="Helical" evidence="1">
    <location>
        <begin position="964"/>
        <end position="983"/>
    </location>
</feature>
<feature type="transmembrane region" description="Helical" evidence="1">
    <location>
        <begin position="530"/>
        <end position="550"/>
    </location>
</feature>
<dbReference type="Gene3D" id="3.30.70.1430">
    <property type="entry name" value="Multidrug efflux transporter AcrB pore domain"/>
    <property type="match status" value="2"/>
</dbReference>
<dbReference type="PRINTS" id="PR00702">
    <property type="entry name" value="ACRIFLAVINRP"/>
</dbReference>
<feature type="transmembrane region" description="Helical" evidence="1">
    <location>
        <begin position="357"/>
        <end position="377"/>
    </location>
</feature>
<comment type="caution">
    <text evidence="2">The sequence shown here is derived from an EMBL/GenBank/DDBJ whole genome shotgun (WGS) entry which is preliminary data.</text>
</comment>
<keyword evidence="1" id="KW-0812">Transmembrane</keyword>
<feature type="transmembrane region" description="Helical" evidence="1">
    <location>
        <begin position="331"/>
        <end position="350"/>
    </location>
</feature>
<feature type="transmembrane region" description="Helical" evidence="1">
    <location>
        <begin position="461"/>
        <end position="480"/>
    </location>
</feature>
<dbReference type="Pfam" id="PF00873">
    <property type="entry name" value="ACR_tran"/>
    <property type="match status" value="1"/>
</dbReference>
<dbReference type="Gene3D" id="3.30.70.1440">
    <property type="entry name" value="Multidrug efflux transporter AcrB pore domain"/>
    <property type="match status" value="1"/>
</dbReference>
<name>A0A558DCR0_9GAMM</name>
<dbReference type="EMBL" id="VMRY01000008">
    <property type="protein sequence ID" value="TVT58825.1"/>
    <property type="molecule type" value="Genomic_DNA"/>
</dbReference>
<reference evidence="2 3" key="1">
    <citation type="submission" date="2019-07" db="EMBL/GenBank/DDBJ databases">
        <title>The pathways for chlorine oxyanion respiration interact through the shared metabolite chlorate.</title>
        <authorList>
            <person name="Barnum T.P."/>
            <person name="Cheng Y."/>
            <person name="Hill K.A."/>
            <person name="Lucas L.N."/>
            <person name="Carlson H.K."/>
            <person name="Coates J.D."/>
        </authorList>
    </citation>
    <scope>NUCLEOTIDE SEQUENCE [LARGE SCALE GENOMIC DNA]</scope>
    <source>
        <strain evidence="2">BK-3</strain>
    </source>
</reference>
<dbReference type="Gene3D" id="3.30.70.1320">
    <property type="entry name" value="Multidrug efflux transporter AcrB pore domain like"/>
    <property type="match status" value="1"/>
</dbReference>
<dbReference type="GO" id="GO:0005886">
    <property type="term" value="C:plasma membrane"/>
    <property type="evidence" value="ECO:0007669"/>
    <property type="project" value="TreeGrafter"/>
</dbReference>
<accession>A0A558DCR0</accession>
<feature type="transmembrane region" description="Helical" evidence="1">
    <location>
        <begin position="890"/>
        <end position="909"/>
    </location>
</feature>
<feature type="transmembrane region" description="Helical" evidence="1">
    <location>
        <begin position="859"/>
        <end position="878"/>
    </location>
</feature>
<dbReference type="PANTHER" id="PTHR32063">
    <property type="match status" value="1"/>
</dbReference>
<dbReference type="InterPro" id="IPR001036">
    <property type="entry name" value="Acrflvin-R"/>
</dbReference>
<dbReference type="InterPro" id="IPR027463">
    <property type="entry name" value="AcrB_DN_DC_subdom"/>
</dbReference>
<dbReference type="STRING" id="1543721.AAY24_01475"/>
<dbReference type="SUPFAM" id="SSF82714">
    <property type="entry name" value="Multidrug efflux transporter AcrB TolC docking domain, DN and DC subdomains"/>
    <property type="match status" value="2"/>
</dbReference>
<dbReference type="SUPFAM" id="SSF82866">
    <property type="entry name" value="Multidrug efflux transporter AcrB transmembrane domain"/>
    <property type="match status" value="2"/>
</dbReference>
<dbReference type="SUPFAM" id="SSF82693">
    <property type="entry name" value="Multidrug efflux transporter AcrB pore domain, PN1, PN2, PC1 and PC2 subdomains"/>
    <property type="match status" value="3"/>
</dbReference>
<dbReference type="PANTHER" id="PTHR32063:SF0">
    <property type="entry name" value="SWARMING MOTILITY PROTEIN SWRC"/>
    <property type="match status" value="1"/>
</dbReference>
<evidence type="ECO:0000313" key="2">
    <source>
        <dbReference type="EMBL" id="TVT58825.1"/>
    </source>
</evidence>
<keyword evidence="1" id="KW-1133">Transmembrane helix</keyword>
<evidence type="ECO:0000256" key="1">
    <source>
        <dbReference type="SAM" id="Phobius"/>
    </source>
</evidence>
<feature type="transmembrane region" description="Helical" evidence="1">
    <location>
        <begin position="915"/>
        <end position="936"/>
    </location>
</feature>
<keyword evidence="1" id="KW-0472">Membrane</keyword>
<feature type="transmembrane region" description="Helical" evidence="1">
    <location>
        <begin position="995"/>
        <end position="1018"/>
    </location>
</feature>
<dbReference type="Gene3D" id="1.20.1640.10">
    <property type="entry name" value="Multidrug efflux transporter AcrB transmembrane domain"/>
    <property type="match status" value="2"/>
</dbReference>
<dbReference type="AlphaFoldDB" id="A0A558DCR0"/>
<dbReference type="Proteomes" id="UP000317355">
    <property type="component" value="Unassembled WGS sequence"/>
</dbReference>
<organism evidence="2 3">
    <name type="scientific">Sedimenticola thiotaurini</name>
    <dbReference type="NCBI Taxonomy" id="1543721"/>
    <lineage>
        <taxon>Bacteria</taxon>
        <taxon>Pseudomonadati</taxon>
        <taxon>Pseudomonadota</taxon>
        <taxon>Gammaproteobacteria</taxon>
        <taxon>Chromatiales</taxon>
        <taxon>Sedimenticolaceae</taxon>
        <taxon>Sedimenticola</taxon>
    </lineage>
</organism>